<dbReference type="Proteomes" id="UP000248314">
    <property type="component" value="Unassembled WGS sequence"/>
</dbReference>
<protein>
    <submittedName>
        <fullName evidence="1">Uncharacterized protein</fullName>
    </submittedName>
</protein>
<dbReference type="RefSeq" id="WP_170116140.1">
    <property type="nucleotide sequence ID" value="NZ_QJJX01000077.1"/>
</dbReference>
<gene>
    <name evidence="1" type="ORF">EJ73_02855</name>
</gene>
<comment type="caution">
    <text evidence="1">The sequence shown here is derived from an EMBL/GenBank/DDBJ whole genome shotgun (WGS) entry which is preliminary data.</text>
</comment>
<accession>A0A318I4D5</accession>
<sequence length="155" mass="18300">MNKINEFINSGLYETLLKAVQERNVEIDNIVPFSLLDYDRERLVAARIEIEDLKALLSTNMEEATSFVKSKMQLDFDEEDEYPVGEEVIDDEKPRTINELPYYKNFLVAFLIEYYLVLPYKPNISLIHSILYNKLFAYICKFLYLYNIILADIYA</sequence>
<dbReference type="EMBL" id="QJJX01000077">
    <property type="protein sequence ID" value="PXX15115.1"/>
    <property type="molecule type" value="Genomic_DNA"/>
</dbReference>
<evidence type="ECO:0000313" key="2">
    <source>
        <dbReference type="Proteomes" id="UP000248314"/>
    </source>
</evidence>
<dbReference type="AlphaFoldDB" id="A0A318I4D5"/>
<organism evidence="1 2">
    <name type="scientific">Hoylesella shahii DSM 15611 = JCM 12083</name>
    <dbReference type="NCBI Taxonomy" id="1122991"/>
    <lineage>
        <taxon>Bacteria</taxon>
        <taxon>Pseudomonadati</taxon>
        <taxon>Bacteroidota</taxon>
        <taxon>Bacteroidia</taxon>
        <taxon>Bacteroidales</taxon>
        <taxon>Prevotellaceae</taxon>
        <taxon>Hoylesella</taxon>
    </lineage>
</organism>
<name>A0A318I4D5_9BACT</name>
<proteinExistence type="predicted"/>
<keyword evidence="2" id="KW-1185">Reference proteome</keyword>
<reference evidence="1 2" key="1">
    <citation type="submission" date="2018-05" db="EMBL/GenBank/DDBJ databases">
        <title>Genomic Encyclopedia of Type Strains, Phase I: the one thousand microbial genomes (KMG-I) project.</title>
        <authorList>
            <person name="Kyrpides N."/>
        </authorList>
    </citation>
    <scope>NUCLEOTIDE SEQUENCE [LARGE SCALE GENOMIC DNA]</scope>
    <source>
        <strain evidence="1 2">DSM 15611</strain>
    </source>
</reference>
<evidence type="ECO:0000313" key="1">
    <source>
        <dbReference type="EMBL" id="PXX15115.1"/>
    </source>
</evidence>